<dbReference type="InterPro" id="IPR005511">
    <property type="entry name" value="SMP-30"/>
</dbReference>
<evidence type="ECO:0000259" key="16">
    <source>
        <dbReference type="Pfam" id="PF08450"/>
    </source>
</evidence>
<evidence type="ECO:0000256" key="14">
    <source>
        <dbReference type="PIRSR" id="PIRSR605511-1"/>
    </source>
</evidence>
<evidence type="ECO:0000256" key="9">
    <source>
        <dbReference type="ARBA" id="ARBA00022490"/>
    </source>
</evidence>
<keyword evidence="19" id="KW-1185">Reference proteome</keyword>
<reference evidence="19" key="1">
    <citation type="submission" date="2012-12" db="EMBL/GenBank/DDBJ databases">
        <authorList>
            <person name="Hellsten U."/>
            <person name="Grimwood J."/>
            <person name="Chapman J.A."/>
            <person name="Shapiro H."/>
            <person name="Aerts A."/>
            <person name="Otillar R.P."/>
            <person name="Terry A.Y."/>
            <person name="Boore J.L."/>
            <person name="Simakov O."/>
            <person name="Marletaz F."/>
            <person name="Cho S.-J."/>
            <person name="Edsinger-Gonzales E."/>
            <person name="Havlak P."/>
            <person name="Kuo D.-H."/>
            <person name="Larsson T."/>
            <person name="Lv J."/>
            <person name="Arendt D."/>
            <person name="Savage R."/>
            <person name="Osoegawa K."/>
            <person name="de Jong P."/>
            <person name="Lindberg D.R."/>
            <person name="Seaver E.C."/>
            <person name="Weisblat D.A."/>
            <person name="Putnam N.H."/>
            <person name="Grigoriev I.V."/>
            <person name="Rokhsar D.S."/>
        </authorList>
    </citation>
    <scope>NUCLEOTIDE SEQUENCE</scope>
    <source>
        <strain evidence="19">I ESC-2004</strain>
    </source>
</reference>
<feature type="binding site" evidence="15">
    <location>
        <position position="98"/>
    </location>
    <ligand>
        <name>substrate</name>
    </ligand>
</feature>
<dbReference type="HOGENOM" id="CLU_036110_3_2_1"/>
<feature type="domain" description="SMP-30/Gluconolactonase/LRE-like region" evidence="16">
    <location>
        <begin position="14"/>
        <end position="257"/>
    </location>
</feature>
<feature type="active site" description="Proton donor/acceptor" evidence="14">
    <location>
        <position position="197"/>
    </location>
</feature>
<evidence type="ECO:0000256" key="6">
    <source>
        <dbReference type="ARBA" id="ARBA00008853"/>
    </source>
</evidence>
<dbReference type="GO" id="GO:0005509">
    <property type="term" value="F:calcium ion binding"/>
    <property type="evidence" value="ECO:0007669"/>
    <property type="project" value="InterPro"/>
</dbReference>
<dbReference type="Proteomes" id="UP000014760">
    <property type="component" value="Unassembled WGS sequence"/>
</dbReference>
<dbReference type="EMBL" id="KB291799">
    <property type="protein sequence ID" value="ELU18738.1"/>
    <property type="molecule type" value="Genomic_DNA"/>
</dbReference>
<dbReference type="InterPro" id="IPR008367">
    <property type="entry name" value="Regucalcin"/>
</dbReference>
<organism evidence="17">
    <name type="scientific">Capitella teleta</name>
    <name type="common">Polychaete worm</name>
    <dbReference type="NCBI Taxonomy" id="283909"/>
    <lineage>
        <taxon>Eukaryota</taxon>
        <taxon>Metazoa</taxon>
        <taxon>Spiralia</taxon>
        <taxon>Lophotrochozoa</taxon>
        <taxon>Annelida</taxon>
        <taxon>Polychaeta</taxon>
        <taxon>Sedentaria</taxon>
        <taxon>Scolecida</taxon>
        <taxon>Capitellidae</taxon>
        <taxon>Capitella</taxon>
    </lineage>
</organism>
<dbReference type="GO" id="GO:0019853">
    <property type="term" value="P:L-ascorbic acid biosynthetic process"/>
    <property type="evidence" value="ECO:0007669"/>
    <property type="project" value="TreeGrafter"/>
</dbReference>
<dbReference type="PRINTS" id="PR01790">
    <property type="entry name" value="SMP30FAMILY"/>
</dbReference>
<dbReference type="GO" id="GO:0004341">
    <property type="term" value="F:gluconolactonase activity"/>
    <property type="evidence" value="ECO:0007669"/>
    <property type="project" value="UniProtKB-EC"/>
</dbReference>
<keyword evidence="12" id="KW-0106">Calcium</keyword>
<dbReference type="PANTHER" id="PTHR10907">
    <property type="entry name" value="REGUCALCIN"/>
    <property type="match status" value="1"/>
</dbReference>
<comment type="catalytic activity">
    <reaction evidence="1">
        <text>D-glucono-1,5-lactone + H2O = D-gluconate + H(+)</text>
        <dbReference type="Rhea" id="RHEA:10440"/>
        <dbReference type="ChEBI" id="CHEBI:15377"/>
        <dbReference type="ChEBI" id="CHEBI:15378"/>
        <dbReference type="ChEBI" id="CHEBI:16217"/>
        <dbReference type="ChEBI" id="CHEBI:18391"/>
        <dbReference type="EC" id="3.1.1.17"/>
    </reaction>
</comment>
<comment type="cofactor">
    <cofactor evidence="15">
        <name>Zn(2+)</name>
        <dbReference type="ChEBI" id="CHEBI:29105"/>
    </cofactor>
    <text evidence="15">Binds 1 divalent metal cation per subunit.</text>
</comment>
<accession>R7VIS9</accession>
<dbReference type="EC" id="3.1.1.17" evidence="7"/>
<evidence type="ECO:0000313" key="17">
    <source>
        <dbReference type="EMBL" id="ELU18738.1"/>
    </source>
</evidence>
<evidence type="ECO:0000256" key="7">
    <source>
        <dbReference type="ARBA" id="ARBA00013227"/>
    </source>
</evidence>
<gene>
    <name evidence="17" type="ORF">CAPTEDRAFT_229314</name>
</gene>
<dbReference type="EMBL" id="AMQN01000511">
    <property type="status" value="NOT_ANNOTATED_CDS"/>
    <property type="molecule type" value="Genomic_DNA"/>
</dbReference>
<dbReference type="EnsemblMetazoa" id="CapteT229314">
    <property type="protein sequence ID" value="CapteP229314"/>
    <property type="gene ID" value="CapteG229314"/>
</dbReference>
<keyword evidence="9" id="KW-0963">Cytoplasm</keyword>
<evidence type="ECO:0000313" key="18">
    <source>
        <dbReference type="EnsemblMetazoa" id="CapteP229314"/>
    </source>
</evidence>
<dbReference type="Gene3D" id="2.120.10.30">
    <property type="entry name" value="TolB, C-terminal domain"/>
    <property type="match status" value="1"/>
</dbReference>
<dbReference type="GO" id="GO:0030234">
    <property type="term" value="F:enzyme regulator activity"/>
    <property type="evidence" value="ECO:0007669"/>
    <property type="project" value="InterPro"/>
</dbReference>
<dbReference type="InterPro" id="IPR011042">
    <property type="entry name" value="6-blade_b-propeller_TolB-like"/>
</dbReference>
<comment type="cofactor">
    <cofactor evidence="2">
        <name>Ca(2+)</name>
        <dbReference type="ChEBI" id="CHEBI:29108"/>
    </cofactor>
</comment>
<dbReference type="FunCoup" id="R7VIS9">
    <property type="interactions" value="162"/>
</dbReference>
<proteinExistence type="inferred from homology"/>
<comment type="subcellular location">
    <subcellularLocation>
        <location evidence="5">Cytoplasm</location>
    </subcellularLocation>
</comment>
<reference evidence="17 19" key="2">
    <citation type="journal article" date="2013" name="Nature">
        <title>Insights into bilaterian evolution from three spiralian genomes.</title>
        <authorList>
            <person name="Simakov O."/>
            <person name="Marletaz F."/>
            <person name="Cho S.J."/>
            <person name="Edsinger-Gonzales E."/>
            <person name="Havlak P."/>
            <person name="Hellsten U."/>
            <person name="Kuo D.H."/>
            <person name="Larsson T."/>
            <person name="Lv J."/>
            <person name="Arendt D."/>
            <person name="Savage R."/>
            <person name="Osoegawa K."/>
            <person name="de Jong P."/>
            <person name="Grimwood J."/>
            <person name="Chapman J.A."/>
            <person name="Shapiro H."/>
            <person name="Aerts A."/>
            <person name="Otillar R.P."/>
            <person name="Terry A.Y."/>
            <person name="Boore J.L."/>
            <person name="Grigoriev I.V."/>
            <person name="Lindberg D.R."/>
            <person name="Seaver E.C."/>
            <person name="Weisblat D.A."/>
            <person name="Putnam N.H."/>
            <person name="Rokhsar D.S."/>
        </authorList>
    </citation>
    <scope>NUCLEOTIDE SEQUENCE</scope>
    <source>
        <strain evidence="17 19">I ESC-2004</strain>
    </source>
</reference>
<protein>
    <recommendedName>
        <fullName evidence="8">Regucalcin</fullName>
        <ecNumber evidence="7">3.1.1.17</ecNumber>
    </recommendedName>
    <alternativeName>
        <fullName evidence="13">Gluconolactonase</fullName>
    </alternativeName>
</protein>
<keyword evidence="10 15" id="KW-0479">Metal-binding</keyword>
<feature type="binding site" evidence="15">
    <location>
        <position position="197"/>
    </location>
    <ligand>
        <name>a divalent metal cation</name>
        <dbReference type="ChEBI" id="CHEBI:60240"/>
    </ligand>
</feature>
<reference evidence="18" key="3">
    <citation type="submission" date="2015-06" db="UniProtKB">
        <authorList>
            <consortium name="EnsemblMetazoa"/>
        </authorList>
    </citation>
    <scope>IDENTIFICATION</scope>
</reference>
<dbReference type="GO" id="GO:0005737">
    <property type="term" value="C:cytoplasm"/>
    <property type="evidence" value="ECO:0007669"/>
    <property type="project" value="UniProtKB-SubCell"/>
</dbReference>
<evidence type="ECO:0000256" key="2">
    <source>
        <dbReference type="ARBA" id="ARBA00001913"/>
    </source>
</evidence>
<evidence type="ECO:0000313" key="19">
    <source>
        <dbReference type="Proteomes" id="UP000014760"/>
    </source>
</evidence>
<comment type="similarity">
    <text evidence="6">Belongs to the SMP-30/CGR1 family.</text>
</comment>
<name>R7VIS9_CAPTE</name>
<evidence type="ECO:0000256" key="10">
    <source>
        <dbReference type="ARBA" id="ARBA00022723"/>
    </source>
</evidence>
<evidence type="ECO:0000256" key="8">
    <source>
        <dbReference type="ARBA" id="ARBA00016808"/>
    </source>
</evidence>
<feature type="binding site" evidence="15">
    <location>
        <position position="96"/>
    </location>
    <ligand>
        <name>substrate</name>
    </ligand>
</feature>
<keyword evidence="11" id="KW-0378">Hydrolase</keyword>
<comment type="cofactor">
    <cofactor evidence="3">
        <name>Mn(2+)</name>
        <dbReference type="ChEBI" id="CHEBI:29035"/>
    </cofactor>
</comment>
<feature type="binding site" evidence="15">
    <location>
        <position position="16"/>
    </location>
    <ligand>
        <name>a divalent metal cation</name>
        <dbReference type="ChEBI" id="CHEBI:60240"/>
    </ligand>
</feature>
<feature type="binding site" evidence="15">
    <location>
        <position position="116"/>
    </location>
    <ligand>
        <name>substrate</name>
    </ligand>
</feature>
<dbReference type="AlphaFoldDB" id="R7VIS9"/>
<feature type="binding site" evidence="15">
    <location>
        <position position="143"/>
    </location>
    <ligand>
        <name>a divalent metal cation</name>
        <dbReference type="ChEBI" id="CHEBI:60240"/>
    </ligand>
</feature>
<dbReference type="InterPro" id="IPR013658">
    <property type="entry name" value="SGL"/>
</dbReference>
<dbReference type="OMA" id="EADHRFN"/>
<evidence type="ECO:0000256" key="5">
    <source>
        <dbReference type="ARBA" id="ARBA00004496"/>
    </source>
</evidence>
<dbReference type="SUPFAM" id="SSF63829">
    <property type="entry name" value="Calcium-dependent phosphotriesterase"/>
    <property type="match status" value="1"/>
</dbReference>
<evidence type="ECO:0000256" key="13">
    <source>
        <dbReference type="ARBA" id="ARBA00032464"/>
    </source>
</evidence>
<dbReference type="STRING" id="283909.R7VIS9"/>
<keyword evidence="15" id="KW-0862">Zinc</keyword>
<dbReference type="PANTHER" id="PTHR10907:SF47">
    <property type="entry name" value="REGUCALCIN"/>
    <property type="match status" value="1"/>
</dbReference>
<evidence type="ECO:0000256" key="4">
    <source>
        <dbReference type="ARBA" id="ARBA00001946"/>
    </source>
</evidence>
<sequence>MEIHVVAKNSCTTVGESPHWEESTQSLIYVDIRSGDVHRWSALTKTDTKIHIDGHIGFAVPCQSGHYIIGLGPTLCLVNWAEEKIIDQFVSVDAFRFNDGKCDPFGRLWTGTLGNEPHQRALYSLETDHKTLTCRVDDVQMPNGIAWDTETNTMYFVDTAPRIIYAFRYDCTGHLSDKRTLIDFKDIGDETVVGKPDGVCLDACGDLWVACFGGGCVIQINTKTRKELRRVRIPGAKQITSCCFGGENYADLFVTSAKSRLTEEEERLQPLAGSLYKVTGLQVKGVKPFVFQG</sequence>
<dbReference type="PRINTS" id="PR01791">
    <property type="entry name" value="REGUCALCIN"/>
</dbReference>
<evidence type="ECO:0000256" key="12">
    <source>
        <dbReference type="ARBA" id="ARBA00022837"/>
    </source>
</evidence>
<evidence type="ECO:0000256" key="15">
    <source>
        <dbReference type="PIRSR" id="PIRSR605511-2"/>
    </source>
</evidence>
<evidence type="ECO:0000256" key="3">
    <source>
        <dbReference type="ARBA" id="ARBA00001936"/>
    </source>
</evidence>
<evidence type="ECO:0000256" key="11">
    <source>
        <dbReference type="ARBA" id="ARBA00022801"/>
    </source>
</evidence>
<evidence type="ECO:0000256" key="1">
    <source>
        <dbReference type="ARBA" id="ARBA00001589"/>
    </source>
</evidence>
<dbReference type="OrthoDB" id="423498at2759"/>
<dbReference type="Pfam" id="PF08450">
    <property type="entry name" value="SGL"/>
    <property type="match status" value="1"/>
</dbReference>
<comment type="cofactor">
    <cofactor evidence="4">
        <name>Mg(2+)</name>
        <dbReference type="ChEBI" id="CHEBI:18420"/>
    </cofactor>
</comment>